<protein>
    <submittedName>
        <fullName evidence="2">Rv3235 family protein</fullName>
    </submittedName>
</protein>
<dbReference type="RefSeq" id="WP_366181100.1">
    <property type="nucleotide sequence ID" value="NZ_CP159989.1"/>
</dbReference>
<feature type="compositionally biased region" description="Low complexity" evidence="1">
    <location>
        <begin position="45"/>
        <end position="69"/>
    </location>
</feature>
<organism evidence="2">
    <name type="scientific">Actinomyces timonensis</name>
    <dbReference type="NCBI Taxonomy" id="1288391"/>
    <lineage>
        <taxon>Bacteria</taxon>
        <taxon>Bacillati</taxon>
        <taxon>Actinomycetota</taxon>
        <taxon>Actinomycetes</taxon>
        <taxon>Actinomycetales</taxon>
        <taxon>Actinomycetaceae</taxon>
        <taxon>Actinomyces</taxon>
    </lineage>
</organism>
<feature type="region of interest" description="Disordered" evidence="1">
    <location>
        <begin position="37"/>
        <end position="69"/>
    </location>
</feature>
<dbReference type="AlphaFoldDB" id="A0AAU8N581"/>
<evidence type="ECO:0000256" key="1">
    <source>
        <dbReference type="SAM" id="MobiDB-lite"/>
    </source>
</evidence>
<reference evidence="2" key="1">
    <citation type="submission" date="2024-05" db="EMBL/GenBank/DDBJ databases">
        <title>Draft genome assemblies of 36 bacteria isolated from hibernating arctic ground squirrels.</title>
        <authorList>
            <person name="McKee H."/>
            <person name="Mullen L."/>
            <person name="Drown D.M."/>
            <person name="Duddleston K.N."/>
        </authorList>
    </citation>
    <scope>NUCLEOTIDE SEQUENCE</scope>
    <source>
        <strain evidence="2">AR004</strain>
    </source>
</reference>
<evidence type="ECO:0000313" key="2">
    <source>
        <dbReference type="EMBL" id="XCP82867.1"/>
    </source>
</evidence>
<dbReference type="Pfam" id="PF20060">
    <property type="entry name" value="DUF6459"/>
    <property type="match status" value="1"/>
</dbReference>
<sequence length="176" mass="18594">MSALLEAPAPSLELRRTHALASTLAPARAARRVVNGAERDPLPPSARSSSSASAPSRLPGGDHAGTAASADASRAARVLITAAVEVLLGLRAPNQLDRWTEPDLMDALMRRAGLAQRRSGAARRRGPVIRSVHTQPTAHGDCEATVLLDCGDRVRAAAARLVPRREKWVLASLEVI</sequence>
<dbReference type="InterPro" id="IPR045596">
    <property type="entry name" value="DUF6459"/>
</dbReference>
<proteinExistence type="predicted"/>
<dbReference type="EMBL" id="CP159989">
    <property type="protein sequence ID" value="XCP82867.1"/>
    <property type="molecule type" value="Genomic_DNA"/>
</dbReference>
<gene>
    <name evidence="2" type="ORF">ABXS69_02915</name>
</gene>
<accession>A0AAU8N581</accession>
<name>A0AAU8N581_9ACTO</name>